<feature type="non-terminal residue" evidence="2">
    <location>
        <position position="1"/>
    </location>
</feature>
<organism evidence="2 3">
    <name type="scientific">Giardia intestinalis</name>
    <name type="common">Giardia lamblia</name>
    <dbReference type="NCBI Taxonomy" id="5741"/>
    <lineage>
        <taxon>Eukaryota</taxon>
        <taxon>Metamonada</taxon>
        <taxon>Diplomonadida</taxon>
        <taxon>Hexamitidae</taxon>
        <taxon>Giardiinae</taxon>
        <taxon>Giardia</taxon>
    </lineage>
</organism>
<dbReference type="EMBL" id="AHHH01000096">
    <property type="protein sequence ID" value="ESU42094.1"/>
    <property type="molecule type" value="Genomic_DNA"/>
</dbReference>
<dbReference type="AlphaFoldDB" id="V6TU37"/>
<keyword evidence="2" id="KW-0808">Transferase</keyword>
<dbReference type="Proteomes" id="UP000018040">
    <property type="component" value="Unassembled WGS sequence"/>
</dbReference>
<protein>
    <submittedName>
        <fullName evidence="2">Dihydrolipoamide acyltransferase</fullName>
    </submittedName>
</protein>
<reference evidence="3" key="1">
    <citation type="submission" date="2012-02" db="EMBL/GenBank/DDBJ databases">
        <title>Genome sequencing of Giardia lamblia Genotypes A2 and B isolates (DH and GS) and comparative analysis with the genomes of Genotypes A1 and E (WB and Pig).</title>
        <authorList>
            <person name="Adam R."/>
            <person name="Dahlstrom E."/>
            <person name="Martens C."/>
            <person name="Bruno D."/>
            <person name="Barbian K."/>
            <person name="Porcella S.F."/>
            <person name="Nash T."/>
        </authorList>
    </citation>
    <scope>NUCLEOTIDE SEQUENCE</scope>
    <source>
        <strain evidence="3">GS</strain>
    </source>
</reference>
<keyword evidence="2" id="KW-0012">Acyltransferase</keyword>
<feature type="region of interest" description="Disordered" evidence="1">
    <location>
        <begin position="1"/>
        <end position="22"/>
    </location>
</feature>
<accession>V6TU37</accession>
<proteinExistence type="predicted"/>
<sequence>VYFSASAPSPVQPIDGPPPLMRPRPLEACTPVMGRHPAAASAQVGTADQMHSMLCRWGDRARCAGDEGLP</sequence>
<reference evidence="2 3" key="2">
    <citation type="journal article" date="2013" name="Genome Biol. Evol.">
        <title>Genome sequencing of Giardia lamblia genotypes A2 and B isolates (DH and GS) and comparative analysis with the genomes of genotypes A1 and E (WB and Pig).</title>
        <authorList>
            <person name="Adam R.D."/>
            <person name="Dahlstrom E.W."/>
            <person name="Martens C.A."/>
            <person name="Bruno D.P."/>
            <person name="Barbian K.D."/>
            <person name="Ricklefs S.M."/>
            <person name="Hernandez M.M."/>
            <person name="Narla N.P."/>
            <person name="Patel R.B."/>
            <person name="Porcella S.F."/>
            <person name="Nash T.E."/>
        </authorList>
    </citation>
    <scope>NUCLEOTIDE SEQUENCE [LARGE SCALE GENOMIC DNA]</scope>
    <source>
        <strain evidence="2 3">GS</strain>
    </source>
</reference>
<gene>
    <name evidence="2" type="ORF">GSB_152500</name>
</gene>
<dbReference type="GO" id="GO:0016746">
    <property type="term" value="F:acyltransferase activity"/>
    <property type="evidence" value="ECO:0007669"/>
    <property type="project" value="UniProtKB-KW"/>
</dbReference>
<evidence type="ECO:0000256" key="1">
    <source>
        <dbReference type="SAM" id="MobiDB-lite"/>
    </source>
</evidence>
<evidence type="ECO:0000313" key="2">
    <source>
        <dbReference type="EMBL" id="ESU42094.1"/>
    </source>
</evidence>
<evidence type="ECO:0000313" key="3">
    <source>
        <dbReference type="Proteomes" id="UP000018040"/>
    </source>
</evidence>
<name>V6TU37_GIAIN</name>
<comment type="caution">
    <text evidence="2">The sequence shown here is derived from an EMBL/GenBank/DDBJ whole genome shotgun (WGS) entry which is preliminary data.</text>
</comment>